<evidence type="ECO:0000313" key="1">
    <source>
        <dbReference type="EMBL" id="XBP71984.1"/>
    </source>
</evidence>
<dbReference type="RefSeq" id="WP_011801597.1">
    <property type="nucleotide sequence ID" value="NZ_CBCSCU010000002.1"/>
</dbReference>
<dbReference type="SUPFAM" id="SSF53254">
    <property type="entry name" value="Phosphoglycerate mutase-like"/>
    <property type="match status" value="1"/>
</dbReference>
<dbReference type="EMBL" id="CP157675">
    <property type="protein sequence ID" value="XBP71984.1"/>
    <property type="molecule type" value="Genomic_DNA"/>
</dbReference>
<dbReference type="Pfam" id="PF00300">
    <property type="entry name" value="His_Phos_1"/>
    <property type="match status" value="1"/>
</dbReference>
<dbReference type="CDD" id="cd07067">
    <property type="entry name" value="HP_PGM_like"/>
    <property type="match status" value="1"/>
</dbReference>
<sequence length="157" mass="17472">MDLILWRHAEAEDLPEGVVDAQRDLERKLTSRGEKQAARMAEWLDRQLPGSARTLVSPARRCEQTALALGRKFKTRVELAPGAAPEDVLELVQWPLSKTPVLVIGHQPTLGQVIARLLGLVDSDCAIKKGALWWLRTRERDGQVQAVVVTVQSPELL</sequence>
<name>A0AAU7LWE0_9BURK</name>
<accession>A0AAU7LWE0</accession>
<protein>
    <submittedName>
        <fullName evidence="1">Histidine phosphatase family protein</fullName>
    </submittedName>
</protein>
<dbReference type="InterPro" id="IPR013078">
    <property type="entry name" value="His_Pase_superF_clade-1"/>
</dbReference>
<gene>
    <name evidence="1" type="ORF">ABLV49_09375</name>
</gene>
<dbReference type="InterPro" id="IPR029033">
    <property type="entry name" value="His_PPase_superfam"/>
</dbReference>
<dbReference type="SMART" id="SM00855">
    <property type="entry name" value="PGAM"/>
    <property type="match status" value="1"/>
</dbReference>
<dbReference type="AlphaFoldDB" id="A0AAU7LWE0"/>
<proteinExistence type="predicted"/>
<reference evidence="1" key="1">
    <citation type="submission" date="2024-05" db="EMBL/GenBank/DDBJ databases">
        <authorList>
            <person name="Bunk B."/>
            <person name="Swiderski J."/>
            <person name="Sproer C."/>
            <person name="Thiel V."/>
        </authorList>
    </citation>
    <scope>NUCLEOTIDE SEQUENCE</scope>
    <source>
        <strain evidence="1">DSM 17735</strain>
    </source>
</reference>
<organism evidence="1">
    <name type="scientific">Polaromonas hydrogenivorans</name>
    <dbReference type="NCBI Taxonomy" id="335476"/>
    <lineage>
        <taxon>Bacteria</taxon>
        <taxon>Pseudomonadati</taxon>
        <taxon>Pseudomonadota</taxon>
        <taxon>Betaproteobacteria</taxon>
        <taxon>Burkholderiales</taxon>
        <taxon>Comamonadaceae</taxon>
        <taxon>Polaromonas</taxon>
    </lineage>
</organism>
<dbReference type="Gene3D" id="3.40.50.1240">
    <property type="entry name" value="Phosphoglycerate mutase-like"/>
    <property type="match status" value="1"/>
</dbReference>